<keyword evidence="9" id="KW-1185">Reference proteome</keyword>
<evidence type="ECO:0000256" key="4">
    <source>
        <dbReference type="ARBA" id="ARBA00022989"/>
    </source>
</evidence>
<evidence type="ECO:0000256" key="5">
    <source>
        <dbReference type="ARBA" id="ARBA00023136"/>
    </source>
</evidence>
<protein>
    <submittedName>
        <fullName evidence="8">Inner membrane transport protein ydhP</fullName>
    </submittedName>
</protein>
<evidence type="ECO:0000259" key="7">
    <source>
        <dbReference type="PROSITE" id="PS50850"/>
    </source>
</evidence>
<dbReference type="PANTHER" id="PTHR43124">
    <property type="entry name" value="PURINE EFFLUX PUMP PBUE"/>
    <property type="match status" value="1"/>
</dbReference>
<evidence type="ECO:0000256" key="1">
    <source>
        <dbReference type="ARBA" id="ARBA00004651"/>
    </source>
</evidence>
<dbReference type="InterPro" id="IPR050189">
    <property type="entry name" value="MFS_Efflux_Transporters"/>
</dbReference>
<dbReference type="PROSITE" id="PS50850">
    <property type="entry name" value="MFS"/>
    <property type="match status" value="1"/>
</dbReference>
<feature type="transmembrane region" description="Helical" evidence="6">
    <location>
        <begin position="38"/>
        <end position="60"/>
    </location>
</feature>
<keyword evidence="2" id="KW-1003">Cell membrane</keyword>
<feature type="domain" description="Major facilitator superfamily (MFS) profile" evidence="7">
    <location>
        <begin position="1"/>
        <end position="124"/>
    </location>
</feature>
<evidence type="ECO:0000313" key="8">
    <source>
        <dbReference type="EMBL" id="SUB15214.1"/>
    </source>
</evidence>
<dbReference type="InterPro" id="IPR036259">
    <property type="entry name" value="MFS_trans_sf"/>
</dbReference>
<sequence>MALLTARLPRKKTLILLMVIFIVGNLLCALAYNYNLLMLARIVTALCHGAFFGIGAVVAASLVPAGRQASAVALMFTGLTLANVLGVPLGTSFGQMFWLASHLLGRGSDWRAGVYRPDRESAQQ</sequence>
<feature type="transmembrane region" description="Helical" evidence="6">
    <location>
        <begin position="72"/>
        <end position="98"/>
    </location>
</feature>
<keyword evidence="4 6" id="KW-1133">Transmembrane helix</keyword>
<evidence type="ECO:0000313" key="9">
    <source>
        <dbReference type="Proteomes" id="UP000254640"/>
    </source>
</evidence>
<evidence type="ECO:0000256" key="2">
    <source>
        <dbReference type="ARBA" id="ARBA00022475"/>
    </source>
</evidence>
<dbReference type="GO" id="GO:0005886">
    <property type="term" value="C:plasma membrane"/>
    <property type="evidence" value="ECO:0007669"/>
    <property type="project" value="UniProtKB-SubCell"/>
</dbReference>
<comment type="subcellular location">
    <subcellularLocation>
        <location evidence="1">Cell membrane</location>
        <topology evidence="1">Multi-pass membrane protein</topology>
    </subcellularLocation>
</comment>
<dbReference type="InterPro" id="IPR011701">
    <property type="entry name" value="MFS"/>
</dbReference>
<dbReference type="PANTHER" id="PTHR43124:SF8">
    <property type="entry name" value="INNER MEMBRANE TRANSPORT PROTEIN YDHP"/>
    <property type="match status" value="1"/>
</dbReference>
<dbReference type="GO" id="GO:0022857">
    <property type="term" value="F:transmembrane transporter activity"/>
    <property type="evidence" value="ECO:0007669"/>
    <property type="project" value="InterPro"/>
</dbReference>
<dbReference type="SUPFAM" id="SSF103473">
    <property type="entry name" value="MFS general substrate transporter"/>
    <property type="match status" value="1"/>
</dbReference>
<proteinExistence type="predicted"/>
<evidence type="ECO:0000256" key="3">
    <source>
        <dbReference type="ARBA" id="ARBA00022692"/>
    </source>
</evidence>
<dbReference type="EMBL" id="UGSO01000001">
    <property type="protein sequence ID" value="SUB15214.1"/>
    <property type="molecule type" value="Genomic_DNA"/>
</dbReference>
<keyword evidence="3 6" id="KW-0812">Transmembrane</keyword>
<dbReference type="AlphaFoldDB" id="A0A379ABD3"/>
<dbReference type="Proteomes" id="UP000254640">
    <property type="component" value="Unassembled WGS sequence"/>
</dbReference>
<dbReference type="Gene3D" id="1.20.1250.20">
    <property type="entry name" value="MFS general substrate transporter like domains"/>
    <property type="match status" value="1"/>
</dbReference>
<accession>A0A379ABD3</accession>
<gene>
    <name evidence="8" type="primary">ydhP_2</name>
    <name evidence="8" type="ORF">NCTC9381_01081</name>
</gene>
<organism evidence="8 9">
    <name type="scientific">Enterobacter agglomerans</name>
    <name type="common">Erwinia herbicola</name>
    <name type="synonym">Pantoea agglomerans</name>
    <dbReference type="NCBI Taxonomy" id="549"/>
    <lineage>
        <taxon>Bacteria</taxon>
        <taxon>Pseudomonadati</taxon>
        <taxon>Pseudomonadota</taxon>
        <taxon>Gammaproteobacteria</taxon>
        <taxon>Enterobacterales</taxon>
        <taxon>Erwiniaceae</taxon>
        <taxon>Pantoea</taxon>
        <taxon>Pantoea agglomerans group</taxon>
    </lineage>
</organism>
<keyword evidence="5 6" id="KW-0472">Membrane</keyword>
<dbReference type="InterPro" id="IPR020846">
    <property type="entry name" value="MFS_dom"/>
</dbReference>
<feature type="transmembrane region" description="Helical" evidence="6">
    <location>
        <begin position="12"/>
        <end position="32"/>
    </location>
</feature>
<name>A0A379ABD3_ENTAG</name>
<dbReference type="Pfam" id="PF07690">
    <property type="entry name" value="MFS_1"/>
    <property type="match status" value="1"/>
</dbReference>
<reference evidence="8 9" key="1">
    <citation type="submission" date="2018-06" db="EMBL/GenBank/DDBJ databases">
        <authorList>
            <consortium name="Pathogen Informatics"/>
            <person name="Doyle S."/>
        </authorList>
    </citation>
    <scope>NUCLEOTIDE SEQUENCE [LARGE SCALE GENOMIC DNA]</scope>
    <source>
        <strain evidence="8 9">NCTC9381</strain>
    </source>
</reference>
<evidence type="ECO:0000256" key="6">
    <source>
        <dbReference type="SAM" id="Phobius"/>
    </source>
</evidence>